<dbReference type="PANTHER" id="PTHR23526">
    <property type="entry name" value="INTEGRAL MEMBRANE TRANSPORT PROTEIN-RELATED"/>
    <property type="match status" value="1"/>
</dbReference>
<protein>
    <submittedName>
        <fullName evidence="6">MFS transporter</fullName>
    </submittedName>
</protein>
<evidence type="ECO:0000313" key="7">
    <source>
        <dbReference type="Proteomes" id="UP000525652"/>
    </source>
</evidence>
<organism evidence="6 7">
    <name type="scientific">Puniceicoccus vermicola</name>
    <dbReference type="NCBI Taxonomy" id="388746"/>
    <lineage>
        <taxon>Bacteria</taxon>
        <taxon>Pseudomonadati</taxon>
        <taxon>Verrucomicrobiota</taxon>
        <taxon>Opitutia</taxon>
        <taxon>Puniceicoccales</taxon>
        <taxon>Puniceicoccaceae</taxon>
        <taxon>Puniceicoccus</taxon>
    </lineage>
</organism>
<feature type="transmembrane region" description="Helical" evidence="5">
    <location>
        <begin position="86"/>
        <end position="105"/>
    </location>
</feature>
<dbReference type="AlphaFoldDB" id="A0A7X1B0N6"/>
<feature type="transmembrane region" description="Helical" evidence="5">
    <location>
        <begin position="370"/>
        <end position="392"/>
    </location>
</feature>
<feature type="transmembrane region" description="Helical" evidence="5">
    <location>
        <begin position="300"/>
        <end position="318"/>
    </location>
</feature>
<proteinExistence type="predicted"/>
<dbReference type="InterPro" id="IPR052528">
    <property type="entry name" value="Sugar_transport-like"/>
</dbReference>
<dbReference type="InterPro" id="IPR011701">
    <property type="entry name" value="MFS"/>
</dbReference>
<keyword evidence="1 5" id="KW-0812">Transmembrane</keyword>
<feature type="transmembrane region" description="Helical" evidence="5">
    <location>
        <begin position="111"/>
        <end position="134"/>
    </location>
</feature>
<comment type="caution">
    <text evidence="6">The sequence shown here is derived from an EMBL/GenBank/DDBJ whole genome shotgun (WGS) entry which is preliminary data.</text>
</comment>
<feature type="transmembrane region" description="Helical" evidence="5">
    <location>
        <begin position="155"/>
        <end position="173"/>
    </location>
</feature>
<gene>
    <name evidence="6" type="ORF">H5P30_16910</name>
</gene>
<feature type="region of interest" description="Disordered" evidence="4">
    <location>
        <begin position="492"/>
        <end position="524"/>
    </location>
</feature>
<keyword evidence="2 5" id="KW-1133">Transmembrane helix</keyword>
<dbReference type="GO" id="GO:0022857">
    <property type="term" value="F:transmembrane transporter activity"/>
    <property type="evidence" value="ECO:0007669"/>
    <property type="project" value="InterPro"/>
</dbReference>
<dbReference type="PANTHER" id="PTHR23526:SF2">
    <property type="entry name" value="MAJOR FACILITATOR SUPERFAMILY (MFS) PROFILE DOMAIN-CONTAINING PROTEIN"/>
    <property type="match status" value="1"/>
</dbReference>
<dbReference type="Proteomes" id="UP000525652">
    <property type="component" value="Unassembled WGS sequence"/>
</dbReference>
<dbReference type="EMBL" id="JACHVA010000127">
    <property type="protein sequence ID" value="MBC2603466.1"/>
    <property type="molecule type" value="Genomic_DNA"/>
</dbReference>
<feature type="transmembrane region" description="Helical" evidence="5">
    <location>
        <begin position="324"/>
        <end position="349"/>
    </location>
</feature>
<evidence type="ECO:0000313" key="6">
    <source>
        <dbReference type="EMBL" id="MBC2603466.1"/>
    </source>
</evidence>
<sequence length="524" mass="56793">MSLFQQKETVSESELRSGMRLLNYDAVCSQILGVLGGGAFLVAFALELNASNLLIGFLAAIGPASQILQIPSIYAVEKLRNRKALVVLPALIGRFAWLFIPFIPFLLPPDYWSGALLGLIVFYFGISATAGCAFNSWMRDLIPQKEFGGFFGKRLSIASAVGAAVTLGAGWAVTPLLEWSGDPFVPYSLFFVIAGLVGILGTKFLNQVPEPKPEPAELAPFLSLLFEPIRSKPFRQLLIFTVFWSFAANMAGAFFGVYMLQRLEIPMGIVISLSVLSQVVNVLFYRIWGTLADAWSNRSVLLVAGQLFMIATLVWPFTTFPEKYALTIPLLILIHVLTGISTAGVILSTGNLAMKNAPKGKATAFLASNALFNGAAATMAPIVGGIIADVLAGSEFAANFSFTEVLTDGDPIVFSALNLRGLDFVFFLAAIVGFYGLHRLAYVEEPESRTERLRLDTVIAETRKSLTSISNVAGLRKLAYFPFYLLAAIPSRNGGEKKNGNRETDSAESPLGEQEGQVESEDRP</sequence>
<evidence type="ECO:0000256" key="5">
    <source>
        <dbReference type="SAM" id="Phobius"/>
    </source>
</evidence>
<name>A0A7X1B0N6_9BACT</name>
<evidence type="ECO:0000256" key="1">
    <source>
        <dbReference type="ARBA" id="ARBA00022692"/>
    </source>
</evidence>
<reference evidence="6 7" key="1">
    <citation type="submission" date="2020-07" db="EMBL/GenBank/DDBJ databases">
        <authorList>
            <person name="Feng X."/>
        </authorList>
    </citation>
    <scope>NUCLEOTIDE SEQUENCE [LARGE SCALE GENOMIC DNA]</scope>
    <source>
        <strain evidence="6 7">JCM14086</strain>
    </source>
</reference>
<feature type="transmembrane region" description="Helical" evidence="5">
    <location>
        <begin position="412"/>
        <end position="437"/>
    </location>
</feature>
<accession>A0A7X1B0N6</accession>
<feature type="transmembrane region" description="Helical" evidence="5">
    <location>
        <begin position="21"/>
        <end position="46"/>
    </location>
</feature>
<evidence type="ECO:0000256" key="3">
    <source>
        <dbReference type="ARBA" id="ARBA00023136"/>
    </source>
</evidence>
<dbReference type="RefSeq" id="WP_185694095.1">
    <property type="nucleotide sequence ID" value="NZ_JACHVA010000127.1"/>
</dbReference>
<feature type="transmembrane region" description="Helical" evidence="5">
    <location>
        <begin position="237"/>
        <end position="259"/>
    </location>
</feature>
<dbReference type="Gene3D" id="1.20.1250.20">
    <property type="entry name" value="MFS general substrate transporter like domains"/>
    <property type="match status" value="1"/>
</dbReference>
<feature type="transmembrane region" description="Helical" evidence="5">
    <location>
        <begin position="265"/>
        <end position="288"/>
    </location>
</feature>
<feature type="compositionally biased region" description="Basic and acidic residues" evidence="4">
    <location>
        <begin position="494"/>
        <end position="505"/>
    </location>
</feature>
<dbReference type="Pfam" id="PF07690">
    <property type="entry name" value="MFS_1"/>
    <property type="match status" value="1"/>
</dbReference>
<feature type="transmembrane region" description="Helical" evidence="5">
    <location>
        <begin position="52"/>
        <end position="74"/>
    </location>
</feature>
<evidence type="ECO:0000256" key="2">
    <source>
        <dbReference type="ARBA" id="ARBA00022989"/>
    </source>
</evidence>
<dbReference type="InterPro" id="IPR036259">
    <property type="entry name" value="MFS_trans_sf"/>
</dbReference>
<keyword evidence="3 5" id="KW-0472">Membrane</keyword>
<keyword evidence="7" id="KW-1185">Reference proteome</keyword>
<feature type="transmembrane region" description="Helical" evidence="5">
    <location>
        <begin position="185"/>
        <end position="205"/>
    </location>
</feature>
<evidence type="ECO:0000256" key="4">
    <source>
        <dbReference type="SAM" id="MobiDB-lite"/>
    </source>
</evidence>
<dbReference type="SUPFAM" id="SSF103473">
    <property type="entry name" value="MFS general substrate transporter"/>
    <property type="match status" value="1"/>
</dbReference>